<accession>A0A811BTE1</accession>
<sequence>MGRARRWHTIGHDQTALVPPPQKGRSGVLSCRVAGALSTSTAGPLPSGIGPSPDPRWKKKSAGRRSAPYVIVPS</sequence>
<name>A0A811BTE1_9VIRU</name>
<proteinExistence type="predicted"/>
<reference evidence="2" key="1">
    <citation type="submission" date="2021-04" db="EMBL/GenBank/DDBJ databases">
        <title>Draft Genome Sequence of Pandoravirus japonicus, Isolated from the Sabaishi River of Niigata, Japan.</title>
        <authorList>
            <person name="Hosokawa N."/>
            <person name="Takahashi H."/>
            <person name="Aoki K."/>
            <person name="Takemura M."/>
        </authorList>
    </citation>
    <scope>NUCLEOTIDE SEQUENCE</scope>
</reference>
<organism evidence="2 3">
    <name type="scientific">Pandoravirus japonicus</name>
    <dbReference type="NCBI Taxonomy" id="2823154"/>
    <lineage>
        <taxon>Viruses</taxon>
        <taxon>Pandoravirus</taxon>
    </lineage>
</organism>
<dbReference type="Proteomes" id="UP001253637">
    <property type="component" value="Segment"/>
</dbReference>
<feature type="region of interest" description="Disordered" evidence="1">
    <location>
        <begin position="38"/>
        <end position="74"/>
    </location>
</feature>
<evidence type="ECO:0000256" key="1">
    <source>
        <dbReference type="SAM" id="MobiDB-lite"/>
    </source>
</evidence>
<evidence type="ECO:0000313" key="3">
    <source>
        <dbReference type="Proteomes" id="UP001253637"/>
    </source>
</evidence>
<dbReference type="EMBL" id="LC625835">
    <property type="protein sequence ID" value="BCU03711.1"/>
    <property type="molecule type" value="Genomic_DNA"/>
</dbReference>
<evidence type="ECO:0000313" key="2">
    <source>
        <dbReference type="EMBL" id="BCU03711.1"/>
    </source>
</evidence>
<protein>
    <submittedName>
        <fullName evidence="2">Uncharacterized protein</fullName>
    </submittedName>
</protein>